<keyword evidence="1" id="KW-0812">Transmembrane</keyword>
<keyword evidence="1" id="KW-1133">Transmembrane helix</keyword>
<name>A0A1B6L1K6_9HEMI</name>
<organism evidence="2">
    <name type="scientific">Graphocephala atropunctata</name>
    <dbReference type="NCBI Taxonomy" id="36148"/>
    <lineage>
        <taxon>Eukaryota</taxon>
        <taxon>Metazoa</taxon>
        <taxon>Ecdysozoa</taxon>
        <taxon>Arthropoda</taxon>
        <taxon>Hexapoda</taxon>
        <taxon>Insecta</taxon>
        <taxon>Pterygota</taxon>
        <taxon>Neoptera</taxon>
        <taxon>Paraneoptera</taxon>
        <taxon>Hemiptera</taxon>
        <taxon>Auchenorrhyncha</taxon>
        <taxon>Membracoidea</taxon>
        <taxon>Cicadellidae</taxon>
        <taxon>Cicadellinae</taxon>
        <taxon>Cicadellini</taxon>
        <taxon>Graphocephala</taxon>
    </lineage>
</organism>
<sequence>MYYIVHIYSFTVCVLVLYAIRRMLSVFRKKENRIKHLANGDENKNDENKSKVKISLNKNFEQIPHLLTLRTALLPERSTAVTKQKRDFQIQTSLGDVGREEVVSVFVRTSQQLQDMVRGYELKVNQTTDHIGCLREHIGLLHDQLAAKNNTIARMCDRYLTLAREKQSSEDHLQRRIDELNAIVEACTHNNTPKLQKLLVQQINLSRHLKYQNENLTQHIKKICRQNIG</sequence>
<evidence type="ECO:0000256" key="1">
    <source>
        <dbReference type="SAM" id="Phobius"/>
    </source>
</evidence>
<feature type="transmembrane region" description="Helical" evidence="1">
    <location>
        <begin position="6"/>
        <end position="24"/>
    </location>
</feature>
<dbReference type="EMBL" id="GEBQ01022384">
    <property type="protein sequence ID" value="JAT17593.1"/>
    <property type="molecule type" value="Transcribed_RNA"/>
</dbReference>
<accession>A0A1B6L1K6</accession>
<evidence type="ECO:0000313" key="2">
    <source>
        <dbReference type="EMBL" id="JAT17593.1"/>
    </source>
</evidence>
<gene>
    <name evidence="2" type="ORF">g.5328</name>
</gene>
<reference evidence="2" key="1">
    <citation type="submission" date="2015-11" db="EMBL/GenBank/DDBJ databases">
        <title>De novo transcriptome assembly of four potential Pierce s Disease insect vectors from Arizona vineyards.</title>
        <authorList>
            <person name="Tassone E.E."/>
        </authorList>
    </citation>
    <scope>NUCLEOTIDE SEQUENCE</scope>
</reference>
<proteinExistence type="predicted"/>
<protein>
    <submittedName>
        <fullName evidence="2">Uncharacterized protein</fullName>
    </submittedName>
</protein>
<keyword evidence="1" id="KW-0472">Membrane</keyword>
<dbReference type="AlphaFoldDB" id="A0A1B6L1K6"/>